<reference evidence="1" key="1">
    <citation type="journal article" date="2021" name="Proc. Natl. Acad. Sci. U.S.A.">
        <title>A Catalog of Tens of Thousands of Viruses from Human Metagenomes Reveals Hidden Associations with Chronic Diseases.</title>
        <authorList>
            <person name="Tisza M.J."/>
            <person name="Buck C.B."/>
        </authorList>
    </citation>
    <scope>NUCLEOTIDE SEQUENCE</scope>
    <source>
        <strain evidence="1">Ct4T77</strain>
    </source>
</reference>
<proteinExistence type="predicted"/>
<organism evidence="1">
    <name type="scientific">Siphoviridae sp. ct4T77</name>
    <dbReference type="NCBI Taxonomy" id="2823563"/>
    <lineage>
        <taxon>Viruses</taxon>
        <taxon>Duplodnaviria</taxon>
        <taxon>Heunggongvirae</taxon>
        <taxon>Uroviricota</taxon>
        <taxon>Caudoviricetes</taxon>
    </lineage>
</organism>
<protein>
    <submittedName>
        <fullName evidence="1">Uncharacterized protein</fullName>
    </submittedName>
</protein>
<accession>A0A8S5L935</accession>
<name>A0A8S5L935_9CAUD</name>
<evidence type="ECO:0000313" key="1">
    <source>
        <dbReference type="EMBL" id="DAD66393.1"/>
    </source>
</evidence>
<dbReference type="EMBL" id="BK014659">
    <property type="protein sequence ID" value="DAD66393.1"/>
    <property type="molecule type" value="Genomic_DNA"/>
</dbReference>
<sequence length="47" mass="5177">MVFFHSVYCLGWGGKSVRASHPEKVDTHASNCELAYPLRVASSPVEL</sequence>